<keyword evidence="3" id="KW-1185">Reference proteome</keyword>
<protein>
    <submittedName>
        <fullName evidence="2">Uncharacterized protein</fullName>
    </submittedName>
</protein>
<organism evidence="2 3">
    <name type="scientific">Hyaloscypha bicolor E</name>
    <dbReference type="NCBI Taxonomy" id="1095630"/>
    <lineage>
        <taxon>Eukaryota</taxon>
        <taxon>Fungi</taxon>
        <taxon>Dikarya</taxon>
        <taxon>Ascomycota</taxon>
        <taxon>Pezizomycotina</taxon>
        <taxon>Leotiomycetes</taxon>
        <taxon>Helotiales</taxon>
        <taxon>Hyaloscyphaceae</taxon>
        <taxon>Hyaloscypha</taxon>
        <taxon>Hyaloscypha bicolor</taxon>
    </lineage>
</organism>
<dbReference type="EMBL" id="KZ613895">
    <property type="protein sequence ID" value="PMD52722.1"/>
    <property type="molecule type" value="Genomic_DNA"/>
</dbReference>
<dbReference type="RefSeq" id="XP_024729626.1">
    <property type="nucleotide sequence ID" value="XM_024881514.1"/>
</dbReference>
<accession>A0A2J6SPL6</accession>
<gene>
    <name evidence="2" type="ORF">K444DRAFT_619436</name>
</gene>
<evidence type="ECO:0000313" key="2">
    <source>
        <dbReference type="EMBL" id="PMD52722.1"/>
    </source>
</evidence>
<feature type="region of interest" description="Disordered" evidence="1">
    <location>
        <begin position="96"/>
        <end position="119"/>
    </location>
</feature>
<feature type="compositionally biased region" description="Basic and acidic residues" evidence="1">
    <location>
        <begin position="96"/>
        <end position="106"/>
    </location>
</feature>
<name>A0A2J6SPL6_9HELO</name>
<dbReference type="AlphaFoldDB" id="A0A2J6SPL6"/>
<dbReference type="InParanoid" id="A0A2J6SPL6"/>
<proteinExistence type="predicted"/>
<sequence length="119" mass="12687">MCNSFLLDLKQRSSHIPLTKSLQRQPERFTSCPAFIYIVGFSHALLTAGHYTTGSAVGAAGKHALFASLSSGKLGLGHGLTLGLYGAESGHDVVCESGRRGQDGESIRWGSVSLEPDRR</sequence>
<reference evidence="2 3" key="1">
    <citation type="submission" date="2016-04" db="EMBL/GenBank/DDBJ databases">
        <title>A degradative enzymes factory behind the ericoid mycorrhizal symbiosis.</title>
        <authorList>
            <consortium name="DOE Joint Genome Institute"/>
            <person name="Martino E."/>
            <person name="Morin E."/>
            <person name="Grelet G."/>
            <person name="Kuo A."/>
            <person name="Kohler A."/>
            <person name="Daghino S."/>
            <person name="Barry K."/>
            <person name="Choi C."/>
            <person name="Cichocki N."/>
            <person name="Clum A."/>
            <person name="Copeland A."/>
            <person name="Hainaut M."/>
            <person name="Haridas S."/>
            <person name="Labutti K."/>
            <person name="Lindquist E."/>
            <person name="Lipzen A."/>
            <person name="Khouja H.-R."/>
            <person name="Murat C."/>
            <person name="Ohm R."/>
            <person name="Olson A."/>
            <person name="Spatafora J."/>
            <person name="Veneault-Fourrey C."/>
            <person name="Henrissat B."/>
            <person name="Grigoriev I."/>
            <person name="Martin F."/>
            <person name="Perotto S."/>
        </authorList>
    </citation>
    <scope>NUCLEOTIDE SEQUENCE [LARGE SCALE GENOMIC DNA]</scope>
    <source>
        <strain evidence="2 3">E</strain>
    </source>
</reference>
<dbReference type="GeneID" id="36589591"/>
<evidence type="ECO:0000256" key="1">
    <source>
        <dbReference type="SAM" id="MobiDB-lite"/>
    </source>
</evidence>
<dbReference type="Proteomes" id="UP000235371">
    <property type="component" value="Unassembled WGS sequence"/>
</dbReference>
<evidence type="ECO:0000313" key="3">
    <source>
        <dbReference type="Proteomes" id="UP000235371"/>
    </source>
</evidence>